<dbReference type="NCBIfam" id="TIGR01509">
    <property type="entry name" value="HAD-SF-IA-v3"/>
    <property type="match status" value="1"/>
</dbReference>
<dbReference type="InterPro" id="IPR023214">
    <property type="entry name" value="HAD_sf"/>
</dbReference>
<reference evidence="2" key="1">
    <citation type="journal article" date="2019" name="Int. J. Syst. Evol. Microbiol.">
        <title>The Global Catalogue of Microorganisms (GCM) 10K type strain sequencing project: providing services to taxonomists for standard genome sequencing and annotation.</title>
        <authorList>
            <consortium name="The Broad Institute Genomics Platform"/>
            <consortium name="The Broad Institute Genome Sequencing Center for Infectious Disease"/>
            <person name="Wu L."/>
            <person name="Ma J."/>
        </authorList>
    </citation>
    <scope>NUCLEOTIDE SEQUENCE [LARGE SCALE GENOMIC DNA]</scope>
    <source>
        <strain evidence="2">CGMCC 4.6997</strain>
    </source>
</reference>
<name>A0ABW0NM95_9MICO</name>
<dbReference type="Proteomes" id="UP001596039">
    <property type="component" value="Unassembled WGS sequence"/>
</dbReference>
<comment type="caution">
    <text evidence="1">The sequence shown here is derived from an EMBL/GenBank/DDBJ whole genome shotgun (WGS) entry which is preliminary data.</text>
</comment>
<dbReference type="SFLD" id="SFLDS00003">
    <property type="entry name" value="Haloacid_Dehalogenase"/>
    <property type="match status" value="1"/>
</dbReference>
<organism evidence="1 2">
    <name type="scientific">Lysinimonas soli</name>
    <dbReference type="NCBI Taxonomy" id="1074233"/>
    <lineage>
        <taxon>Bacteria</taxon>
        <taxon>Bacillati</taxon>
        <taxon>Actinomycetota</taxon>
        <taxon>Actinomycetes</taxon>
        <taxon>Micrococcales</taxon>
        <taxon>Microbacteriaceae</taxon>
        <taxon>Lysinimonas</taxon>
    </lineage>
</organism>
<dbReference type="InterPro" id="IPR006439">
    <property type="entry name" value="HAD-SF_hydro_IA"/>
</dbReference>
<protein>
    <submittedName>
        <fullName evidence="1">HAD family hydrolase</fullName>
    </submittedName>
</protein>
<dbReference type="Gene3D" id="3.40.50.1000">
    <property type="entry name" value="HAD superfamily/HAD-like"/>
    <property type="match status" value="1"/>
</dbReference>
<dbReference type="PANTHER" id="PTHR43611:SF3">
    <property type="entry name" value="FLAVIN MONONUCLEOTIDE HYDROLASE 1, CHLOROPLATIC"/>
    <property type="match status" value="1"/>
</dbReference>
<proteinExistence type="predicted"/>
<dbReference type="CDD" id="cd02603">
    <property type="entry name" value="HAD_sEH-N_like"/>
    <property type="match status" value="1"/>
</dbReference>
<keyword evidence="2" id="KW-1185">Reference proteome</keyword>
<dbReference type="PANTHER" id="PTHR43611">
    <property type="entry name" value="ALPHA-D-GLUCOSE 1-PHOSPHATE PHOSPHATASE"/>
    <property type="match status" value="1"/>
</dbReference>
<evidence type="ECO:0000313" key="2">
    <source>
        <dbReference type="Proteomes" id="UP001596039"/>
    </source>
</evidence>
<dbReference type="SFLD" id="SFLDG01129">
    <property type="entry name" value="C1.5:_HAD__Beta-PGM__Phosphata"/>
    <property type="match status" value="1"/>
</dbReference>
<dbReference type="PRINTS" id="PR00413">
    <property type="entry name" value="HADHALOGNASE"/>
</dbReference>
<gene>
    <name evidence="1" type="ORF">ACFPJ4_02705</name>
</gene>
<sequence>MNIRIPDRVIVFDYGEVISVSQSEADRAALVALSGLEPELFWRLYDRHRDDLDQGIALPHEYWTRVAHDAGVEWSPAQLQLLWAADLRSWISVEPGTIELLAALHAGGTRVALLSNAGFDFSDPFRHSPMARYFEAMFVSAELGLIKPDPEIYRVVAERLGIELAQMVFVDNKAVNVDAAVALGVTGHHFTGVAGLRAFLHELAGRAEAGADEQQSA</sequence>
<dbReference type="EMBL" id="JBHSMG010000001">
    <property type="protein sequence ID" value="MFC5501145.1"/>
    <property type="molecule type" value="Genomic_DNA"/>
</dbReference>
<dbReference type="RefSeq" id="WP_386738746.1">
    <property type="nucleotide sequence ID" value="NZ_JBHSMG010000001.1"/>
</dbReference>
<evidence type="ECO:0000313" key="1">
    <source>
        <dbReference type="EMBL" id="MFC5501145.1"/>
    </source>
</evidence>
<keyword evidence="1" id="KW-0378">Hydrolase</keyword>
<accession>A0ABW0NM95</accession>
<dbReference type="SUPFAM" id="SSF56784">
    <property type="entry name" value="HAD-like"/>
    <property type="match status" value="1"/>
</dbReference>
<dbReference type="GO" id="GO:0016787">
    <property type="term" value="F:hydrolase activity"/>
    <property type="evidence" value="ECO:0007669"/>
    <property type="project" value="UniProtKB-KW"/>
</dbReference>
<dbReference type="InterPro" id="IPR036412">
    <property type="entry name" value="HAD-like_sf"/>
</dbReference>
<dbReference type="Pfam" id="PF00702">
    <property type="entry name" value="Hydrolase"/>
    <property type="match status" value="1"/>
</dbReference>